<gene>
    <name evidence="2" type="ORF">SAMN02745857_02912</name>
</gene>
<dbReference type="Gene3D" id="4.10.320.10">
    <property type="entry name" value="E3-binding domain"/>
    <property type="match status" value="1"/>
</dbReference>
<dbReference type="InterPro" id="IPR036625">
    <property type="entry name" value="E3-bd_dom_sf"/>
</dbReference>
<name>A0A1W1XUQ1_9NEIS</name>
<evidence type="ECO:0000313" key="3">
    <source>
        <dbReference type="Proteomes" id="UP000192761"/>
    </source>
</evidence>
<keyword evidence="3" id="KW-1185">Reference proteome</keyword>
<dbReference type="Proteomes" id="UP000192761">
    <property type="component" value="Unassembled WGS sequence"/>
</dbReference>
<protein>
    <submittedName>
        <fullName evidence="2">Biotin-requiring enzyme</fullName>
    </submittedName>
</protein>
<dbReference type="GO" id="GO:0016746">
    <property type="term" value="F:acyltransferase activity"/>
    <property type="evidence" value="ECO:0007669"/>
    <property type="project" value="InterPro"/>
</dbReference>
<proteinExistence type="predicted"/>
<evidence type="ECO:0000259" key="1">
    <source>
        <dbReference type="Pfam" id="PF00364"/>
    </source>
</evidence>
<dbReference type="STRING" id="1121001.SAMN02745857_02912"/>
<dbReference type="RefSeq" id="WP_176216953.1">
    <property type="nucleotide sequence ID" value="NZ_FWXD01000017.1"/>
</dbReference>
<sequence>MPELISHMICAPEFDGAGHVIEIHVTTGDWVARDARLASVRWEDGEAIVHAPDAGSVSALLVGVGDMLGSGELLLMMEIEEADTGWLPLDLPAACEVPALPSVRVPAAVVSSDVLQVSRDAAALAARLGVDLSQVQSGARGVIEQADVERYVRNRLAGPQ</sequence>
<accession>A0A1W1XUQ1</accession>
<feature type="domain" description="Lipoyl-binding" evidence="1">
    <location>
        <begin position="17"/>
        <end position="76"/>
    </location>
</feature>
<evidence type="ECO:0000313" key="2">
    <source>
        <dbReference type="EMBL" id="SMC27564.1"/>
    </source>
</evidence>
<dbReference type="AlphaFoldDB" id="A0A1W1XUQ1"/>
<organism evidence="2 3">
    <name type="scientific">Andreprevotia lacus DSM 23236</name>
    <dbReference type="NCBI Taxonomy" id="1121001"/>
    <lineage>
        <taxon>Bacteria</taxon>
        <taxon>Pseudomonadati</taxon>
        <taxon>Pseudomonadota</taxon>
        <taxon>Betaproteobacteria</taxon>
        <taxon>Neisseriales</taxon>
        <taxon>Chitinibacteraceae</taxon>
        <taxon>Andreprevotia</taxon>
    </lineage>
</organism>
<dbReference type="Pfam" id="PF00364">
    <property type="entry name" value="Biotin_lipoyl"/>
    <property type="match status" value="1"/>
</dbReference>
<dbReference type="InterPro" id="IPR000089">
    <property type="entry name" value="Biotin_lipoyl"/>
</dbReference>
<dbReference type="EMBL" id="FWXD01000017">
    <property type="protein sequence ID" value="SMC27564.1"/>
    <property type="molecule type" value="Genomic_DNA"/>
</dbReference>
<dbReference type="Gene3D" id="2.40.50.100">
    <property type="match status" value="1"/>
</dbReference>
<dbReference type="InterPro" id="IPR011053">
    <property type="entry name" value="Single_hybrid_motif"/>
</dbReference>
<dbReference type="SUPFAM" id="SSF51230">
    <property type="entry name" value="Single hybrid motif"/>
    <property type="match status" value="1"/>
</dbReference>
<reference evidence="2 3" key="1">
    <citation type="submission" date="2017-04" db="EMBL/GenBank/DDBJ databases">
        <authorList>
            <person name="Afonso C.L."/>
            <person name="Miller P.J."/>
            <person name="Scott M.A."/>
            <person name="Spackman E."/>
            <person name="Goraichik I."/>
            <person name="Dimitrov K.M."/>
            <person name="Suarez D.L."/>
            <person name="Swayne D.E."/>
        </authorList>
    </citation>
    <scope>NUCLEOTIDE SEQUENCE [LARGE SCALE GENOMIC DNA]</scope>
    <source>
        <strain evidence="2 3">DSM 23236</strain>
    </source>
</reference>